<feature type="compositionally biased region" description="Polar residues" evidence="5">
    <location>
        <begin position="328"/>
        <end position="354"/>
    </location>
</feature>
<dbReference type="Proteomes" id="UP000807353">
    <property type="component" value="Unassembled WGS sequence"/>
</dbReference>
<dbReference type="Pfam" id="PF01237">
    <property type="entry name" value="Oxysterol_BP"/>
    <property type="match status" value="1"/>
</dbReference>
<dbReference type="EMBL" id="MU150387">
    <property type="protein sequence ID" value="KAF9457107.1"/>
    <property type="molecule type" value="Genomic_DNA"/>
</dbReference>
<feature type="region of interest" description="Disordered" evidence="5">
    <location>
        <begin position="328"/>
        <end position="369"/>
    </location>
</feature>
<gene>
    <name evidence="7" type="ORF">BDZ94DRAFT_1314531</name>
</gene>
<dbReference type="InterPro" id="IPR000648">
    <property type="entry name" value="Oxysterol-bd"/>
</dbReference>
<dbReference type="SUPFAM" id="SSF50729">
    <property type="entry name" value="PH domain-like"/>
    <property type="match status" value="1"/>
</dbReference>
<sequence length="741" mass="83376">MVSSKSLTNAAAGTSITAPLLQPHPATAIVCEGWVLKKRRKKMQGFARRYFTLYQSGLISYSFEPGQPIRDQISLHHAAISTAPGRKDIHIDSNVATFHLKCLSTEDFNKWMTAFRKFIGIATEARRSASMRLTSRYGSTNANKTGAMLEEMGSTIAFLEDSIAGFAQERPSQSKKHHTLGKKSEKDKAKEHGKESKFGLFKKTPQYPSVQEPDTESSRNENMSINQVPLPIERVISTLHILKTQHLALVKAIQSLTAESNQSPVHGSPLPFTAEEEEQVDNLLTTPMTRGSKRSSVSTTVSDSVHEWFDALDGAEEFVMDVNAIQDGQGQPSQMLTNESRSSLDQNDASSTDMGENDITPPSEDTQITSPLVQSQQVARRAQLPAPPVGDEGSLFAILKKNVGKDLSTIVFPVTFNEPLTLLQRAAEELEYYHILDQAASTNDPVERLCFVAAFAVSGYAHTRHRSGRKGFNPMLGETFEDHRMRFLAEKVRHHPLEMAYHAEGVNWELTATSAGRTKFWGKSLEVIPLGATRLRIGEDSYVWKKPSSFMRNLMVGTKYLEHTGKMSVENTRDQTRCVLEFKQNGYWGTSNQVSGTVYGPSGEAVSYVDGKWDDQIAQTLDSSHFRVLWRMTPFPKNTHDYYGFTLFGVTLNEITSDLVGKLPPTDSRFRPDVRALENGDLDLAEEEKARVEELQRERRRRGEDRQPRWFKQDGDEWIYSGGYWESRSRNWQGDEIHPLW</sequence>
<dbReference type="Gene3D" id="2.30.29.30">
    <property type="entry name" value="Pleckstrin-homology domain (PH domain)/Phosphotyrosine-binding domain (PTB)"/>
    <property type="match status" value="1"/>
</dbReference>
<feature type="compositionally biased region" description="Basic and acidic residues" evidence="5">
    <location>
        <begin position="182"/>
        <end position="197"/>
    </location>
</feature>
<evidence type="ECO:0000256" key="3">
    <source>
        <dbReference type="ARBA" id="ARBA00023055"/>
    </source>
</evidence>
<keyword evidence="2" id="KW-0813">Transport</keyword>
<keyword evidence="8" id="KW-1185">Reference proteome</keyword>
<dbReference type="GO" id="GO:0005829">
    <property type="term" value="C:cytosol"/>
    <property type="evidence" value="ECO:0007669"/>
    <property type="project" value="TreeGrafter"/>
</dbReference>
<organism evidence="7 8">
    <name type="scientific">Collybia nuda</name>
    <dbReference type="NCBI Taxonomy" id="64659"/>
    <lineage>
        <taxon>Eukaryota</taxon>
        <taxon>Fungi</taxon>
        <taxon>Dikarya</taxon>
        <taxon>Basidiomycota</taxon>
        <taxon>Agaricomycotina</taxon>
        <taxon>Agaricomycetes</taxon>
        <taxon>Agaricomycetidae</taxon>
        <taxon>Agaricales</taxon>
        <taxon>Tricholomatineae</taxon>
        <taxon>Clitocybaceae</taxon>
        <taxon>Collybia</taxon>
    </lineage>
</organism>
<evidence type="ECO:0000256" key="4">
    <source>
        <dbReference type="ARBA" id="ARBA00023121"/>
    </source>
</evidence>
<dbReference type="Gene3D" id="2.40.160.120">
    <property type="match status" value="1"/>
</dbReference>
<dbReference type="GO" id="GO:0030011">
    <property type="term" value="P:maintenance of cell polarity"/>
    <property type="evidence" value="ECO:0007669"/>
    <property type="project" value="TreeGrafter"/>
</dbReference>
<reference evidence="7" key="1">
    <citation type="submission" date="2020-11" db="EMBL/GenBank/DDBJ databases">
        <authorList>
            <consortium name="DOE Joint Genome Institute"/>
            <person name="Ahrendt S."/>
            <person name="Riley R."/>
            <person name="Andreopoulos W."/>
            <person name="Labutti K."/>
            <person name="Pangilinan J."/>
            <person name="Ruiz-Duenas F.J."/>
            <person name="Barrasa J.M."/>
            <person name="Sanchez-Garcia M."/>
            <person name="Camarero S."/>
            <person name="Miyauchi S."/>
            <person name="Serrano A."/>
            <person name="Linde D."/>
            <person name="Babiker R."/>
            <person name="Drula E."/>
            <person name="Ayuso-Fernandez I."/>
            <person name="Pacheco R."/>
            <person name="Padilla G."/>
            <person name="Ferreira P."/>
            <person name="Barriuso J."/>
            <person name="Kellner H."/>
            <person name="Castanera R."/>
            <person name="Alfaro M."/>
            <person name="Ramirez L."/>
            <person name="Pisabarro A.G."/>
            <person name="Kuo A."/>
            <person name="Tritt A."/>
            <person name="Lipzen A."/>
            <person name="He G."/>
            <person name="Yan M."/>
            <person name="Ng V."/>
            <person name="Cullen D."/>
            <person name="Martin F."/>
            <person name="Rosso M.-N."/>
            <person name="Henrissat B."/>
            <person name="Hibbett D."/>
            <person name="Martinez A.T."/>
            <person name="Grigoriev I.V."/>
        </authorList>
    </citation>
    <scope>NUCLEOTIDE SEQUENCE</scope>
    <source>
        <strain evidence="7">CBS 247.69</strain>
    </source>
</reference>
<evidence type="ECO:0000256" key="5">
    <source>
        <dbReference type="SAM" id="MobiDB-lite"/>
    </source>
</evidence>
<comment type="caution">
    <text evidence="7">The sequence shown here is derived from an EMBL/GenBank/DDBJ whole genome shotgun (WGS) entry which is preliminary data.</text>
</comment>
<dbReference type="PROSITE" id="PS50003">
    <property type="entry name" value="PH_DOMAIN"/>
    <property type="match status" value="1"/>
</dbReference>
<dbReference type="OrthoDB" id="1854502at2759"/>
<feature type="domain" description="PH" evidence="6">
    <location>
        <begin position="28"/>
        <end position="120"/>
    </location>
</feature>
<evidence type="ECO:0000259" key="6">
    <source>
        <dbReference type="PROSITE" id="PS50003"/>
    </source>
</evidence>
<evidence type="ECO:0000313" key="8">
    <source>
        <dbReference type="Proteomes" id="UP000807353"/>
    </source>
</evidence>
<dbReference type="FunFam" id="2.40.160.120:FF:000001">
    <property type="entry name" value="Oxysterol-binding protein"/>
    <property type="match status" value="1"/>
</dbReference>
<evidence type="ECO:0000256" key="2">
    <source>
        <dbReference type="ARBA" id="ARBA00022448"/>
    </source>
</evidence>
<dbReference type="AlphaFoldDB" id="A0A9P5XV16"/>
<keyword evidence="4" id="KW-0446">Lipid-binding</keyword>
<evidence type="ECO:0000256" key="1">
    <source>
        <dbReference type="ARBA" id="ARBA00008842"/>
    </source>
</evidence>
<dbReference type="Pfam" id="PF15409">
    <property type="entry name" value="PH_8"/>
    <property type="match status" value="1"/>
</dbReference>
<proteinExistence type="inferred from homology"/>
<dbReference type="InterPro" id="IPR041680">
    <property type="entry name" value="PH_8"/>
</dbReference>
<dbReference type="GO" id="GO:0034727">
    <property type="term" value="P:piecemeal microautophagy of the nucleus"/>
    <property type="evidence" value="ECO:0007669"/>
    <property type="project" value="TreeGrafter"/>
</dbReference>
<dbReference type="GO" id="GO:0006887">
    <property type="term" value="P:exocytosis"/>
    <property type="evidence" value="ECO:0007669"/>
    <property type="project" value="TreeGrafter"/>
</dbReference>
<dbReference type="GO" id="GO:0032934">
    <property type="term" value="F:sterol binding"/>
    <property type="evidence" value="ECO:0007669"/>
    <property type="project" value="TreeGrafter"/>
</dbReference>
<keyword evidence="3" id="KW-0445">Lipid transport</keyword>
<dbReference type="PANTHER" id="PTHR10972:SF203">
    <property type="entry name" value="OXYSTEROL-BINDING PROTEIN HOMOLOG 3"/>
    <property type="match status" value="1"/>
</dbReference>
<dbReference type="GO" id="GO:0032541">
    <property type="term" value="C:cortical endoplasmic reticulum"/>
    <property type="evidence" value="ECO:0007669"/>
    <property type="project" value="TreeGrafter"/>
</dbReference>
<dbReference type="SMART" id="SM00233">
    <property type="entry name" value="PH"/>
    <property type="match status" value="1"/>
</dbReference>
<dbReference type="GO" id="GO:0005886">
    <property type="term" value="C:plasma membrane"/>
    <property type="evidence" value="ECO:0007669"/>
    <property type="project" value="TreeGrafter"/>
</dbReference>
<dbReference type="InterPro" id="IPR001849">
    <property type="entry name" value="PH_domain"/>
</dbReference>
<protein>
    <submittedName>
        <fullName evidence="7">Oxysterol-binding protein-domain-containing protein</fullName>
    </submittedName>
</protein>
<comment type="similarity">
    <text evidence="1">Belongs to the OSBP family.</text>
</comment>
<dbReference type="GO" id="GO:0097038">
    <property type="term" value="C:perinuclear endoplasmic reticulum"/>
    <property type="evidence" value="ECO:0007669"/>
    <property type="project" value="TreeGrafter"/>
</dbReference>
<evidence type="ECO:0000313" key="7">
    <source>
        <dbReference type="EMBL" id="KAF9457107.1"/>
    </source>
</evidence>
<dbReference type="GO" id="GO:0120009">
    <property type="term" value="P:intermembrane lipid transfer"/>
    <property type="evidence" value="ECO:0007669"/>
    <property type="project" value="UniProtKB-ARBA"/>
</dbReference>
<accession>A0A9P5XV16</accession>
<dbReference type="InterPro" id="IPR011993">
    <property type="entry name" value="PH-like_dom_sf"/>
</dbReference>
<dbReference type="CDD" id="cd13289">
    <property type="entry name" value="PH_Osh3p_yeast"/>
    <property type="match status" value="1"/>
</dbReference>
<dbReference type="SUPFAM" id="SSF144000">
    <property type="entry name" value="Oxysterol-binding protein-like"/>
    <property type="match status" value="1"/>
</dbReference>
<name>A0A9P5XV16_9AGAR</name>
<feature type="region of interest" description="Disordered" evidence="5">
    <location>
        <begin position="168"/>
        <end position="222"/>
    </location>
</feature>
<dbReference type="PANTHER" id="PTHR10972">
    <property type="entry name" value="OXYSTEROL-BINDING PROTEIN-RELATED"/>
    <property type="match status" value="1"/>
</dbReference>
<dbReference type="Gene3D" id="3.30.70.3490">
    <property type="match status" value="1"/>
</dbReference>
<dbReference type="GO" id="GO:0035621">
    <property type="term" value="P:ER to Golgi ceramide transport"/>
    <property type="evidence" value="ECO:0007669"/>
    <property type="project" value="TreeGrafter"/>
</dbReference>
<dbReference type="GO" id="GO:0006897">
    <property type="term" value="P:endocytosis"/>
    <property type="evidence" value="ECO:0007669"/>
    <property type="project" value="TreeGrafter"/>
</dbReference>
<dbReference type="InterPro" id="IPR037239">
    <property type="entry name" value="OSBP_sf"/>
</dbReference>